<dbReference type="Proteomes" id="UP001627154">
    <property type="component" value="Unassembled WGS sequence"/>
</dbReference>
<evidence type="ECO:0000256" key="1">
    <source>
        <dbReference type="SAM" id="MobiDB-lite"/>
    </source>
</evidence>
<reference evidence="2 3" key="1">
    <citation type="journal article" date="2024" name="bioRxiv">
        <title>A reference genome for Trichogramma kaykai: A tiny desert-dwelling parasitoid wasp with competing sex-ratio distorters.</title>
        <authorList>
            <person name="Culotta J."/>
            <person name="Lindsey A.R."/>
        </authorList>
    </citation>
    <scope>NUCLEOTIDE SEQUENCE [LARGE SCALE GENOMIC DNA]</scope>
    <source>
        <strain evidence="2 3">KSX58</strain>
    </source>
</reference>
<feature type="region of interest" description="Disordered" evidence="1">
    <location>
        <begin position="33"/>
        <end position="87"/>
    </location>
</feature>
<feature type="compositionally biased region" description="Basic residues" evidence="1">
    <location>
        <begin position="62"/>
        <end position="74"/>
    </location>
</feature>
<evidence type="ECO:0000313" key="3">
    <source>
        <dbReference type="Proteomes" id="UP001627154"/>
    </source>
</evidence>
<dbReference type="AlphaFoldDB" id="A0ABD2XCE5"/>
<evidence type="ECO:0000313" key="2">
    <source>
        <dbReference type="EMBL" id="KAL3403087.1"/>
    </source>
</evidence>
<comment type="caution">
    <text evidence="2">The sequence shown here is derived from an EMBL/GenBank/DDBJ whole genome shotgun (WGS) entry which is preliminary data.</text>
</comment>
<organism evidence="2 3">
    <name type="scientific">Trichogramma kaykai</name>
    <dbReference type="NCBI Taxonomy" id="54128"/>
    <lineage>
        <taxon>Eukaryota</taxon>
        <taxon>Metazoa</taxon>
        <taxon>Ecdysozoa</taxon>
        <taxon>Arthropoda</taxon>
        <taxon>Hexapoda</taxon>
        <taxon>Insecta</taxon>
        <taxon>Pterygota</taxon>
        <taxon>Neoptera</taxon>
        <taxon>Endopterygota</taxon>
        <taxon>Hymenoptera</taxon>
        <taxon>Apocrita</taxon>
        <taxon>Proctotrupomorpha</taxon>
        <taxon>Chalcidoidea</taxon>
        <taxon>Trichogrammatidae</taxon>
        <taxon>Trichogramma</taxon>
    </lineage>
</organism>
<protein>
    <submittedName>
        <fullName evidence="2">Uncharacterized protein</fullName>
    </submittedName>
</protein>
<dbReference type="EMBL" id="JBJJXI010000032">
    <property type="protein sequence ID" value="KAL3403087.1"/>
    <property type="molecule type" value="Genomic_DNA"/>
</dbReference>
<name>A0ABD2XCE5_9HYME</name>
<feature type="compositionally biased region" description="Basic and acidic residues" evidence="1">
    <location>
        <begin position="40"/>
        <end position="61"/>
    </location>
</feature>
<keyword evidence="3" id="KW-1185">Reference proteome</keyword>
<sequence length="87" mass="10283">MQCMFNQKTAERAGDKGRAARAIKMAGNNFLTPALSLSRPRMEEDQKRRKNRERTSEEHGQSMRRTKRMRRKRSVMVAVFDRQSNRI</sequence>
<proteinExistence type="predicted"/>
<accession>A0ABD2XCE5</accession>
<gene>
    <name evidence="2" type="ORF">TKK_004220</name>
</gene>